<dbReference type="Proteomes" id="UP000663889">
    <property type="component" value="Unassembled WGS sequence"/>
</dbReference>
<gene>
    <name evidence="6" type="ORF">SEV965_LOCUS12166</name>
</gene>
<dbReference type="Gene3D" id="1.10.1170.10">
    <property type="entry name" value="Inhibitor Of Apoptosis Protein (2mihbC-IAP-1), Chain A"/>
    <property type="match status" value="4"/>
</dbReference>
<name>A0A814ISC7_9BILA</name>
<evidence type="ECO:0000259" key="5">
    <source>
        <dbReference type="PROSITE" id="PS50089"/>
    </source>
</evidence>
<protein>
    <recommendedName>
        <fullName evidence="5">RING-type domain-containing protein</fullName>
    </recommendedName>
</protein>
<keyword evidence="2 4" id="KW-0479">Metal-binding</keyword>
<reference evidence="6" key="1">
    <citation type="submission" date="2021-02" db="EMBL/GenBank/DDBJ databases">
        <authorList>
            <person name="Nowell W R."/>
        </authorList>
    </citation>
    <scope>NUCLEOTIDE SEQUENCE</scope>
</reference>
<dbReference type="PANTHER" id="PTHR10044">
    <property type="entry name" value="INHIBITOR OF APOPTOSIS"/>
    <property type="match status" value="1"/>
</dbReference>
<dbReference type="PANTHER" id="PTHR10044:SF139">
    <property type="entry name" value="DEATH-ASSOCIATED INHIBITOR OF APOPTOSIS 2"/>
    <property type="match status" value="1"/>
</dbReference>
<dbReference type="InterPro" id="IPR001841">
    <property type="entry name" value="Znf_RING"/>
</dbReference>
<evidence type="ECO:0000313" key="6">
    <source>
        <dbReference type="EMBL" id="CAF1028200.1"/>
    </source>
</evidence>
<dbReference type="EMBL" id="CAJNOU010000546">
    <property type="protein sequence ID" value="CAF1028200.1"/>
    <property type="molecule type" value="Genomic_DNA"/>
</dbReference>
<dbReference type="Pfam" id="PF13920">
    <property type="entry name" value="zf-C3HC4_3"/>
    <property type="match status" value="1"/>
</dbReference>
<accession>A0A814ISC7</accession>
<dbReference type="GO" id="GO:0008270">
    <property type="term" value="F:zinc ion binding"/>
    <property type="evidence" value="ECO:0007669"/>
    <property type="project" value="UniProtKB-KW"/>
</dbReference>
<proteinExistence type="inferred from homology"/>
<dbReference type="InterPro" id="IPR001370">
    <property type="entry name" value="BIR_rpt"/>
</dbReference>
<dbReference type="CDD" id="cd00022">
    <property type="entry name" value="BIR"/>
    <property type="match status" value="2"/>
</dbReference>
<keyword evidence="2 4" id="KW-0863">Zinc-finger</keyword>
<evidence type="ECO:0000256" key="2">
    <source>
        <dbReference type="ARBA" id="ARBA00022771"/>
    </source>
</evidence>
<evidence type="ECO:0000313" key="7">
    <source>
        <dbReference type="Proteomes" id="UP000663889"/>
    </source>
</evidence>
<dbReference type="GO" id="GO:0005634">
    <property type="term" value="C:nucleus"/>
    <property type="evidence" value="ECO:0007669"/>
    <property type="project" value="TreeGrafter"/>
</dbReference>
<dbReference type="PROSITE" id="PS50143">
    <property type="entry name" value="BIR_REPEAT_2"/>
    <property type="match status" value="4"/>
</dbReference>
<evidence type="ECO:0000256" key="1">
    <source>
        <dbReference type="ARBA" id="ARBA00006672"/>
    </source>
</evidence>
<dbReference type="SUPFAM" id="SSF57924">
    <property type="entry name" value="Inhibitor of apoptosis (IAP) repeat"/>
    <property type="match status" value="4"/>
</dbReference>
<dbReference type="InterPro" id="IPR013083">
    <property type="entry name" value="Znf_RING/FYVE/PHD"/>
</dbReference>
<dbReference type="GO" id="GO:0005737">
    <property type="term" value="C:cytoplasm"/>
    <property type="evidence" value="ECO:0007669"/>
    <property type="project" value="TreeGrafter"/>
</dbReference>
<comment type="similarity">
    <text evidence="1">Belongs to the IAP family.</text>
</comment>
<keyword evidence="3" id="KW-0862">Zinc</keyword>
<dbReference type="SMART" id="SM00238">
    <property type="entry name" value="BIR"/>
    <property type="match status" value="3"/>
</dbReference>
<feature type="domain" description="RING-type" evidence="5">
    <location>
        <begin position="569"/>
        <end position="604"/>
    </location>
</feature>
<dbReference type="InterPro" id="IPR050784">
    <property type="entry name" value="IAP"/>
</dbReference>
<dbReference type="Gene3D" id="3.30.40.10">
    <property type="entry name" value="Zinc/RING finger domain, C3HC4 (zinc finger)"/>
    <property type="match status" value="1"/>
</dbReference>
<dbReference type="PROSITE" id="PS50089">
    <property type="entry name" value="ZF_RING_2"/>
    <property type="match status" value="1"/>
</dbReference>
<dbReference type="Pfam" id="PF00653">
    <property type="entry name" value="BIR"/>
    <property type="match status" value="3"/>
</dbReference>
<dbReference type="AlphaFoldDB" id="A0A814ISC7"/>
<comment type="caution">
    <text evidence="6">The sequence shown here is derived from an EMBL/GenBank/DDBJ whole genome shotgun (WGS) entry which is preliminary data.</text>
</comment>
<organism evidence="6 7">
    <name type="scientific">Rotaria sordida</name>
    <dbReference type="NCBI Taxonomy" id="392033"/>
    <lineage>
        <taxon>Eukaryota</taxon>
        <taxon>Metazoa</taxon>
        <taxon>Spiralia</taxon>
        <taxon>Gnathifera</taxon>
        <taxon>Rotifera</taxon>
        <taxon>Eurotatoria</taxon>
        <taxon>Bdelloidea</taxon>
        <taxon>Philodinida</taxon>
        <taxon>Philodinidae</taxon>
        <taxon>Rotaria</taxon>
    </lineage>
</organism>
<sequence>MNKRVHKQRSLKWQKRELPFSWNESNRLKTIRHRTFSHWSYPVSFLSRMIDAGFFGCNIDDRVICIYCDLICQQWNIEIDDPWEVHKIFSPNCFFVKSTSHYDALQHNHTVFTVPNYIDYVDPKKRSASFSTWSKKGFPSVDKLVDAGFFFNGSKIICFYCNGSFDNWELNNHPIAEHVRCFPYCNYARQLCGEELYHKIQQSTKPMSENAKTSEFKNDHHQPNILDDGTLSQLVSAYLDLPISKCLLEEKKFERSVVEHCWKDQLRYKHDSSIDNSDLFIACEIIKKQMELIDLKKKDVIIPSMALKEFYENKQQSFNGRHSSSSYLLNNINQSYTDISKSFEDDLRNYQRNRQKLGVEFTEQSSITIEREQSLINWSCTKPSRYDMTKGGWIISDTENYSKCPHCHMHYYNWKSNDNPLIIHKYLSPLCLFVLASNPFNSNPVPIRTMKENFTDTDIINAESQPYDGLVQSKYESVFMLSERQRSFESYPGGCPINAHELAISGLYYPNRGRFIKCFYCKRSIPAVNSSSRSHPYLKDLHCLFPCRYVRQLNDIDPEFSTRQVSHKCAWCMIEEKKLTALPCRHFCLCKSCGQIKRLCPICQEHVTAYVIIYSA</sequence>
<evidence type="ECO:0000256" key="3">
    <source>
        <dbReference type="ARBA" id="ARBA00022833"/>
    </source>
</evidence>
<evidence type="ECO:0000256" key="4">
    <source>
        <dbReference type="PROSITE-ProRule" id="PRU00175"/>
    </source>
</evidence>